<dbReference type="EMBL" id="MU394299">
    <property type="protein sequence ID" value="KAI6088779.1"/>
    <property type="molecule type" value="Genomic_DNA"/>
</dbReference>
<evidence type="ECO:0000313" key="1">
    <source>
        <dbReference type="EMBL" id="KAI6088779.1"/>
    </source>
</evidence>
<name>A0ACC0D7S4_9PEZI</name>
<evidence type="ECO:0000313" key="2">
    <source>
        <dbReference type="Proteomes" id="UP001497680"/>
    </source>
</evidence>
<keyword evidence="2" id="KW-1185">Reference proteome</keyword>
<comment type="caution">
    <text evidence="1">The sequence shown here is derived from an EMBL/GenBank/DDBJ whole genome shotgun (WGS) entry which is preliminary data.</text>
</comment>
<dbReference type="Proteomes" id="UP001497680">
    <property type="component" value="Unassembled WGS sequence"/>
</dbReference>
<reference evidence="1 2" key="1">
    <citation type="journal article" date="2022" name="New Phytol.">
        <title>Ecological generalism drives hyperdiversity of secondary metabolite gene clusters in xylarialean endophytes.</title>
        <authorList>
            <person name="Franco M.E.E."/>
            <person name="Wisecaver J.H."/>
            <person name="Arnold A.E."/>
            <person name="Ju Y.M."/>
            <person name="Slot J.C."/>
            <person name="Ahrendt S."/>
            <person name="Moore L.P."/>
            <person name="Eastman K.E."/>
            <person name="Scott K."/>
            <person name="Konkel Z."/>
            <person name="Mondo S.J."/>
            <person name="Kuo A."/>
            <person name="Hayes R.D."/>
            <person name="Haridas S."/>
            <person name="Andreopoulos B."/>
            <person name="Riley R."/>
            <person name="LaButti K."/>
            <person name="Pangilinan J."/>
            <person name="Lipzen A."/>
            <person name="Amirebrahimi M."/>
            <person name="Yan J."/>
            <person name="Adam C."/>
            <person name="Keymanesh K."/>
            <person name="Ng V."/>
            <person name="Louie K."/>
            <person name="Northen T."/>
            <person name="Drula E."/>
            <person name="Henrissat B."/>
            <person name="Hsieh H.M."/>
            <person name="Youens-Clark K."/>
            <person name="Lutzoni F."/>
            <person name="Miadlikowska J."/>
            <person name="Eastwood D.C."/>
            <person name="Hamelin R.C."/>
            <person name="Grigoriev I.V."/>
            <person name="U'Ren J.M."/>
        </authorList>
    </citation>
    <scope>NUCLEOTIDE SEQUENCE [LARGE SCALE GENOMIC DNA]</scope>
    <source>
        <strain evidence="1 2">ER1909</strain>
    </source>
</reference>
<accession>A0ACC0D7S4</accession>
<organism evidence="1 2">
    <name type="scientific">Hypoxylon rubiginosum</name>
    <dbReference type="NCBI Taxonomy" id="110542"/>
    <lineage>
        <taxon>Eukaryota</taxon>
        <taxon>Fungi</taxon>
        <taxon>Dikarya</taxon>
        <taxon>Ascomycota</taxon>
        <taxon>Pezizomycotina</taxon>
        <taxon>Sordariomycetes</taxon>
        <taxon>Xylariomycetidae</taxon>
        <taxon>Xylariales</taxon>
        <taxon>Hypoxylaceae</taxon>
        <taxon>Hypoxylon</taxon>
    </lineage>
</organism>
<protein>
    <submittedName>
        <fullName evidence="1">EthD domain-containing protein</fullName>
    </submittedName>
</protein>
<sequence length="137" mass="15559">MPHTILFFVSRKQGISMEEFKTQYENDLLPLLKEVAGPHFPLEHTRRYIKRTEGQGKEATPRNPDTPAQVLVGAQADFDYDAIIELKFASEAAFGQFFQFVHTPEKAARVTAVEDRFMDRSQMRGVVLGDVVATKNE</sequence>
<proteinExistence type="predicted"/>
<gene>
    <name evidence="1" type="ORF">F4821DRAFT_232939</name>
</gene>